<evidence type="ECO:0000256" key="1">
    <source>
        <dbReference type="ARBA" id="ARBA00007274"/>
    </source>
</evidence>
<dbReference type="Pfam" id="PF00132">
    <property type="entry name" value="Hexapep"/>
    <property type="match status" value="2"/>
</dbReference>
<dbReference type="CDD" id="cd00208">
    <property type="entry name" value="LbetaH"/>
    <property type="match status" value="1"/>
</dbReference>
<evidence type="ECO:0000313" key="4">
    <source>
        <dbReference type="Proteomes" id="UP000004671"/>
    </source>
</evidence>
<dbReference type="RefSeq" id="WP_006927148.1">
    <property type="nucleotide sequence ID" value="NZ_CM001402.1"/>
</dbReference>
<dbReference type="InParanoid" id="H1XS56"/>
<dbReference type="STRING" id="880073.Cabys_3411"/>
<dbReference type="Gene3D" id="2.160.10.10">
    <property type="entry name" value="Hexapeptide repeat proteins"/>
    <property type="match status" value="1"/>
</dbReference>
<dbReference type="CDD" id="cd03358">
    <property type="entry name" value="LbH_WxcM_N_like"/>
    <property type="match status" value="1"/>
</dbReference>
<dbReference type="EMBL" id="CP018099">
    <property type="protein sequence ID" value="APF20159.1"/>
    <property type="molecule type" value="Genomic_DNA"/>
</dbReference>
<sequence>MKFNNKNIYIGQNVKIGKNVKIGDNSVIYDNVTIGDNSIIGNNSIIGEPLQEYYYSKNYNQPITLIGENALIRSNAIIYAGSEIGSNFNTGHFITIRENTTIGNNCIIGTKCDIQGYTTIGNYVRLHSFVVIGQYSNISNYVQIFPFVVLTNDSKPPSNELLGPQLDEYTVIASSTVLLAGIKLGKHCLVGANSVVNKDYDDYSFINGNPAKYVCDVRKLPFFTNGKRHYPWPYNYKKGMPWEEEGYGKWEKSLGND</sequence>
<dbReference type="InterPro" id="IPR050179">
    <property type="entry name" value="Trans_hexapeptide_repeat"/>
</dbReference>
<dbReference type="AlphaFoldDB" id="H1XS56"/>
<gene>
    <name evidence="2" type="ORF">Cabys_3411</name>
    <name evidence="3" type="ORF">Calab_0577</name>
</gene>
<dbReference type="Proteomes" id="UP000183868">
    <property type="component" value="Chromosome"/>
</dbReference>
<dbReference type="eggNOG" id="COG1044">
    <property type="taxonomic scope" value="Bacteria"/>
</dbReference>
<accession>H1XS56</accession>
<dbReference type="PANTHER" id="PTHR43300:SF4">
    <property type="entry name" value="ACYL-[ACYL-CARRIER-PROTEIN]--UDP-N-ACETYLGLUCOSAMINE O-ACYLTRANSFERASE"/>
    <property type="match status" value="1"/>
</dbReference>
<dbReference type="OrthoDB" id="9801697at2"/>
<dbReference type="Pfam" id="PF14602">
    <property type="entry name" value="Hexapep_2"/>
    <property type="match status" value="1"/>
</dbReference>
<dbReference type="HOGENOM" id="CLU_051638_9_0_0"/>
<name>H1XS56_CALAY</name>
<organism evidence="3 4">
    <name type="scientific">Caldithrix abyssi DSM 13497</name>
    <dbReference type="NCBI Taxonomy" id="880073"/>
    <lineage>
        <taxon>Bacteria</taxon>
        <taxon>Pseudomonadati</taxon>
        <taxon>Calditrichota</taxon>
        <taxon>Calditrichia</taxon>
        <taxon>Calditrichales</taxon>
        <taxon>Calditrichaceae</taxon>
        <taxon>Caldithrix</taxon>
    </lineage>
</organism>
<dbReference type="PANTHER" id="PTHR43300">
    <property type="entry name" value="ACETYLTRANSFERASE"/>
    <property type="match status" value="1"/>
</dbReference>
<dbReference type="InterPro" id="IPR011004">
    <property type="entry name" value="Trimer_LpxA-like_sf"/>
</dbReference>
<dbReference type="GO" id="GO:0016740">
    <property type="term" value="F:transferase activity"/>
    <property type="evidence" value="ECO:0007669"/>
    <property type="project" value="UniProtKB-KW"/>
</dbReference>
<dbReference type="Proteomes" id="UP000004671">
    <property type="component" value="Chromosome"/>
</dbReference>
<evidence type="ECO:0000313" key="5">
    <source>
        <dbReference type="Proteomes" id="UP000183868"/>
    </source>
</evidence>
<reference evidence="2 5" key="2">
    <citation type="submission" date="2016-11" db="EMBL/GenBank/DDBJ databases">
        <title>Genomic analysis of Caldithrix abyssi and proposal of a novel bacterial phylum Caldithrichaeota.</title>
        <authorList>
            <person name="Kublanov I."/>
            <person name="Sigalova O."/>
            <person name="Gavrilov S."/>
            <person name="Lebedinsky A."/>
            <person name="Ivanova N."/>
            <person name="Daum C."/>
            <person name="Reddy T."/>
            <person name="Klenk H.P."/>
            <person name="Goker M."/>
            <person name="Reva O."/>
            <person name="Miroshnichenko M."/>
            <person name="Kyprides N."/>
            <person name="Woyke T."/>
            <person name="Gelfand M."/>
        </authorList>
    </citation>
    <scope>NUCLEOTIDE SEQUENCE [LARGE SCALE GENOMIC DNA]</scope>
    <source>
        <strain evidence="2 5">LF13</strain>
    </source>
</reference>
<protein>
    <submittedName>
        <fullName evidence="2">Transferase hexapeptide (Six repeat-containing protein)</fullName>
    </submittedName>
    <submittedName>
        <fullName evidence="3">Transferase hexapeptide repeat containing protein</fullName>
    </submittedName>
</protein>
<dbReference type="EMBL" id="CM001402">
    <property type="protein sequence ID" value="EHO40220.1"/>
    <property type="molecule type" value="Genomic_DNA"/>
</dbReference>
<evidence type="ECO:0000313" key="2">
    <source>
        <dbReference type="EMBL" id="APF20159.1"/>
    </source>
</evidence>
<comment type="similarity">
    <text evidence="1">Belongs to the transferase hexapeptide repeat family.</text>
</comment>
<dbReference type="SUPFAM" id="SSF51161">
    <property type="entry name" value="Trimeric LpxA-like enzymes"/>
    <property type="match status" value="1"/>
</dbReference>
<dbReference type="Gene3D" id="6.20.70.30">
    <property type="match status" value="1"/>
</dbReference>
<dbReference type="InterPro" id="IPR001451">
    <property type="entry name" value="Hexapep"/>
</dbReference>
<reference evidence="3 4" key="1">
    <citation type="submission" date="2011-09" db="EMBL/GenBank/DDBJ databases">
        <title>The permanent draft genome of Caldithrix abyssi DSM 13497.</title>
        <authorList>
            <consortium name="US DOE Joint Genome Institute (JGI-PGF)"/>
            <person name="Lucas S."/>
            <person name="Han J."/>
            <person name="Lapidus A."/>
            <person name="Bruce D."/>
            <person name="Goodwin L."/>
            <person name="Pitluck S."/>
            <person name="Peters L."/>
            <person name="Kyrpides N."/>
            <person name="Mavromatis K."/>
            <person name="Ivanova N."/>
            <person name="Mikhailova N."/>
            <person name="Chertkov O."/>
            <person name="Detter J.C."/>
            <person name="Tapia R."/>
            <person name="Han C."/>
            <person name="Land M."/>
            <person name="Hauser L."/>
            <person name="Markowitz V."/>
            <person name="Cheng J.-F."/>
            <person name="Hugenholtz P."/>
            <person name="Woyke T."/>
            <person name="Wu D."/>
            <person name="Spring S."/>
            <person name="Brambilla E."/>
            <person name="Klenk H.-P."/>
            <person name="Eisen J.A."/>
        </authorList>
    </citation>
    <scope>NUCLEOTIDE SEQUENCE [LARGE SCALE GENOMIC DNA]</scope>
    <source>
        <strain evidence="3 4">DSM 13497</strain>
    </source>
</reference>
<keyword evidence="4" id="KW-1185">Reference proteome</keyword>
<evidence type="ECO:0000313" key="3">
    <source>
        <dbReference type="EMBL" id="EHO40220.1"/>
    </source>
</evidence>
<dbReference type="KEGG" id="caby:Cabys_3411"/>
<dbReference type="PaxDb" id="880073-Calab_0577"/>
<keyword evidence="3" id="KW-0808">Transferase</keyword>
<proteinExistence type="inferred from homology"/>